<gene>
    <name evidence="1" type="ORF">GA0070617_4601</name>
</gene>
<dbReference type="AlphaFoldDB" id="A0A1C6V4I3"/>
<dbReference type="EMBL" id="FMIA01000002">
    <property type="protein sequence ID" value="SCL61216.1"/>
    <property type="molecule type" value="Genomic_DNA"/>
</dbReference>
<dbReference type="Proteomes" id="UP000198937">
    <property type="component" value="Unassembled WGS sequence"/>
</dbReference>
<evidence type="ECO:0000313" key="2">
    <source>
        <dbReference type="Proteomes" id="UP000198937"/>
    </source>
</evidence>
<keyword evidence="2" id="KW-1185">Reference proteome</keyword>
<proteinExistence type="predicted"/>
<name>A0A1C6V4I3_9ACTN</name>
<dbReference type="STRING" id="683228.GA0070617_4601"/>
<organism evidence="1 2">
    <name type="scientific">Micromonospora yangpuensis</name>
    <dbReference type="NCBI Taxonomy" id="683228"/>
    <lineage>
        <taxon>Bacteria</taxon>
        <taxon>Bacillati</taxon>
        <taxon>Actinomycetota</taxon>
        <taxon>Actinomycetes</taxon>
        <taxon>Micromonosporales</taxon>
        <taxon>Micromonosporaceae</taxon>
        <taxon>Micromonospora</taxon>
    </lineage>
</organism>
<sequence>MIQKRIAQWAVMAVAVPLAAAGARRLSHTLEARRGPTGVSRLLSKGADVLRPQQAKRRRRFF</sequence>
<accession>A0A1C6V4I3</accession>
<reference evidence="1 2" key="1">
    <citation type="submission" date="2016-06" db="EMBL/GenBank/DDBJ databases">
        <authorList>
            <person name="Kjaerup R.B."/>
            <person name="Dalgaard T.S."/>
            <person name="Juul-Madsen H.R."/>
        </authorList>
    </citation>
    <scope>NUCLEOTIDE SEQUENCE [LARGE SCALE GENOMIC DNA]</scope>
    <source>
        <strain evidence="1 2">DSM 45577</strain>
    </source>
</reference>
<protein>
    <submittedName>
        <fullName evidence="1">Uncharacterized protein</fullName>
    </submittedName>
</protein>
<evidence type="ECO:0000313" key="1">
    <source>
        <dbReference type="EMBL" id="SCL61216.1"/>
    </source>
</evidence>
<dbReference type="OrthoDB" id="3298382at2"/>
<dbReference type="RefSeq" id="WP_091442344.1">
    <property type="nucleotide sequence ID" value="NZ_BMMJ01000008.1"/>
</dbReference>